<sequence>MKNALDILSGMEEDEEKFKWFGPSFLQDHSEVSTCDCSDINDNELYQREFRKNPTDPVVSCVAQWLGS</sequence>
<keyword evidence="2" id="KW-1185">Reference proteome</keyword>
<dbReference type="AlphaFoldDB" id="A0A4Y2ACX2"/>
<proteinExistence type="predicted"/>
<dbReference type="EMBL" id="BGPR01000013">
    <property type="protein sequence ID" value="GBL77672.1"/>
    <property type="molecule type" value="Genomic_DNA"/>
</dbReference>
<evidence type="ECO:0000313" key="2">
    <source>
        <dbReference type="Proteomes" id="UP000499080"/>
    </source>
</evidence>
<gene>
    <name evidence="1" type="ORF">AVEN_152899_1</name>
</gene>
<dbReference type="Proteomes" id="UP000499080">
    <property type="component" value="Unassembled WGS sequence"/>
</dbReference>
<evidence type="ECO:0000313" key="1">
    <source>
        <dbReference type="EMBL" id="GBL77672.1"/>
    </source>
</evidence>
<protein>
    <submittedName>
        <fullName evidence="1">Uncharacterized protein</fullName>
    </submittedName>
</protein>
<name>A0A4Y2ACX2_ARAVE</name>
<accession>A0A4Y2ACX2</accession>
<dbReference type="OrthoDB" id="8058662at2759"/>
<comment type="caution">
    <text evidence="1">The sequence shown here is derived from an EMBL/GenBank/DDBJ whole genome shotgun (WGS) entry which is preliminary data.</text>
</comment>
<reference evidence="1 2" key="1">
    <citation type="journal article" date="2019" name="Sci. Rep.">
        <title>Orb-weaving spider Araneus ventricosus genome elucidates the spidroin gene catalogue.</title>
        <authorList>
            <person name="Kono N."/>
            <person name="Nakamura H."/>
            <person name="Ohtoshi R."/>
            <person name="Moran D.A.P."/>
            <person name="Shinohara A."/>
            <person name="Yoshida Y."/>
            <person name="Fujiwara M."/>
            <person name="Mori M."/>
            <person name="Tomita M."/>
            <person name="Arakawa K."/>
        </authorList>
    </citation>
    <scope>NUCLEOTIDE SEQUENCE [LARGE SCALE GENOMIC DNA]</scope>
</reference>
<organism evidence="1 2">
    <name type="scientific">Araneus ventricosus</name>
    <name type="common">Orbweaver spider</name>
    <name type="synonym">Epeira ventricosa</name>
    <dbReference type="NCBI Taxonomy" id="182803"/>
    <lineage>
        <taxon>Eukaryota</taxon>
        <taxon>Metazoa</taxon>
        <taxon>Ecdysozoa</taxon>
        <taxon>Arthropoda</taxon>
        <taxon>Chelicerata</taxon>
        <taxon>Arachnida</taxon>
        <taxon>Araneae</taxon>
        <taxon>Araneomorphae</taxon>
        <taxon>Entelegynae</taxon>
        <taxon>Araneoidea</taxon>
        <taxon>Araneidae</taxon>
        <taxon>Araneus</taxon>
    </lineage>
</organism>